<evidence type="ECO:0000256" key="1">
    <source>
        <dbReference type="SAM" id="Phobius"/>
    </source>
</evidence>
<evidence type="ECO:0000313" key="3">
    <source>
        <dbReference type="Proteomes" id="UP000292082"/>
    </source>
</evidence>
<accession>A0A4Q9Q8N4</accession>
<reference evidence="2 3" key="1">
    <citation type="submission" date="2019-01" db="EMBL/GenBank/DDBJ databases">
        <title>Draft genome sequences of three monokaryotic isolates of the white-rot basidiomycete fungus Dichomitus squalens.</title>
        <authorList>
            <consortium name="DOE Joint Genome Institute"/>
            <person name="Lopez S.C."/>
            <person name="Andreopoulos B."/>
            <person name="Pangilinan J."/>
            <person name="Lipzen A."/>
            <person name="Riley R."/>
            <person name="Ahrendt S."/>
            <person name="Ng V."/>
            <person name="Barry K."/>
            <person name="Daum C."/>
            <person name="Grigoriev I.V."/>
            <person name="Hilden K.S."/>
            <person name="Makela M.R."/>
            <person name="de Vries R.P."/>
        </authorList>
    </citation>
    <scope>NUCLEOTIDE SEQUENCE [LARGE SCALE GENOMIC DNA]</scope>
    <source>
        <strain evidence="2 3">CBS 464.89</strain>
    </source>
</reference>
<dbReference type="Proteomes" id="UP000292082">
    <property type="component" value="Unassembled WGS sequence"/>
</dbReference>
<keyword evidence="1" id="KW-0472">Membrane</keyword>
<feature type="transmembrane region" description="Helical" evidence="1">
    <location>
        <begin position="29"/>
        <end position="48"/>
    </location>
</feature>
<protein>
    <submittedName>
        <fullName evidence="2">Uncharacterized protein</fullName>
    </submittedName>
</protein>
<evidence type="ECO:0000313" key="2">
    <source>
        <dbReference type="EMBL" id="TBU63416.1"/>
    </source>
</evidence>
<keyword evidence="1" id="KW-0812">Transmembrane</keyword>
<gene>
    <name evidence="2" type="ORF">BD310DRAFT_578495</name>
</gene>
<name>A0A4Q9Q8N4_9APHY</name>
<dbReference type="EMBL" id="ML145089">
    <property type="protein sequence ID" value="TBU63416.1"/>
    <property type="molecule type" value="Genomic_DNA"/>
</dbReference>
<proteinExistence type="predicted"/>
<sequence>MDILSRGISPHRLGTDAITDAHVQMYPFLLSYTGAYLAPYACSLAGILNSCRSLKSRRIGRVATSCSFTRMPPLEALKWTHNGLSVTVPSSRL</sequence>
<keyword evidence="1" id="KW-1133">Transmembrane helix</keyword>
<keyword evidence="3" id="KW-1185">Reference proteome</keyword>
<organism evidence="2 3">
    <name type="scientific">Dichomitus squalens</name>
    <dbReference type="NCBI Taxonomy" id="114155"/>
    <lineage>
        <taxon>Eukaryota</taxon>
        <taxon>Fungi</taxon>
        <taxon>Dikarya</taxon>
        <taxon>Basidiomycota</taxon>
        <taxon>Agaricomycotina</taxon>
        <taxon>Agaricomycetes</taxon>
        <taxon>Polyporales</taxon>
        <taxon>Polyporaceae</taxon>
        <taxon>Dichomitus</taxon>
    </lineage>
</organism>
<dbReference type="AlphaFoldDB" id="A0A4Q9Q8N4"/>